<proteinExistence type="predicted"/>
<dbReference type="STRING" id="1071383.J7RIP8"/>
<evidence type="ECO:0000313" key="4">
    <source>
        <dbReference type="Proteomes" id="UP000006310"/>
    </source>
</evidence>
<dbReference type="HOGENOM" id="CLU_055503_0_0_1"/>
<dbReference type="Pfam" id="PF17104">
    <property type="entry name" value="YBL010C_LAA2"/>
    <property type="match status" value="1"/>
</dbReference>
<dbReference type="AlphaFoldDB" id="J7RIP8"/>
<dbReference type="eggNOG" id="ENOG502RZ92">
    <property type="taxonomic scope" value="Eukaryota"/>
</dbReference>
<evidence type="ECO:0000256" key="2">
    <source>
        <dbReference type="SAM" id="SignalP"/>
    </source>
</evidence>
<evidence type="ECO:0000256" key="1">
    <source>
        <dbReference type="SAM" id="MobiDB-lite"/>
    </source>
</evidence>
<dbReference type="KEGG" id="kng:KNAG_0C02870"/>
<dbReference type="EMBL" id="HE978316">
    <property type="protein sequence ID" value="CCK69398.1"/>
    <property type="molecule type" value="Genomic_DNA"/>
</dbReference>
<dbReference type="InterPro" id="IPR031355">
    <property type="entry name" value="YBL010C/LAA2-like"/>
</dbReference>
<keyword evidence="4" id="KW-1185">Reference proteome</keyword>
<evidence type="ECO:0000313" key="3">
    <source>
        <dbReference type="EMBL" id="CCK69398.1"/>
    </source>
</evidence>
<feature type="region of interest" description="Disordered" evidence="1">
    <location>
        <begin position="57"/>
        <end position="83"/>
    </location>
</feature>
<feature type="chain" id="PRO_5003796169" evidence="2">
    <location>
        <begin position="22"/>
        <end position="357"/>
    </location>
</feature>
<feature type="signal peptide" evidence="2">
    <location>
        <begin position="1"/>
        <end position="21"/>
    </location>
</feature>
<dbReference type="GO" id="GO:0035653">
    <property type="term" value="P:clathrin-coated vesicle cargo loading, AP-1-mediated"/>
    <property type="evidence" value="ECO:0007669"/>
    <property type="project" value="EnsemblFungi"/>
</dbReference>
<organism evidence="3 4">
    <name type="scientific">Huiozyma naganishii (strain ATCC MYA-139 / BCRC 22969 / CBS 8797 / KCTC 17520 / NBRC 10181 / NCYC 3082 / Yp74L-3)</name>
    <name type="common">Yeast</name>
    <name type="synonym">Kazachstania naganishii</name>
    <dbReference type="NCBI Taxonomy" id="1071383"/>
    <lineage>
        <taxon>Eukaryota</taxon>
        <taxon>Fungi</taxon>
        <taxon>Dikarya</taxon>
        <taxon>Ascomycota</taxon>
        <taxon>Saccharomycotina</taxon>
        <taxon>Saccharomycetes</taxon>
        <taxon>Saccharomycetales</taxon>
        <taxon>Saccharomycetaceae</taxon>
        <taxon>Huiozyma</taxon>
    </lineage>
</organism>
<dbReference type="OMA" id="EYHDELC"/>
<reference evidence="3 4" key="1">
    <citation type="journal article" date="2011" name="Proc. Natl. Acad. Sci. U.S.A.">
        <title>Evolutionary erosion of yeast sex chromosomes by mating-type switching accidents.</title>
        <authorList>
            <person name="Gordon J.L."/>
            <person name="Armisen D."/>
            <person name="Proux-Wera E."/>
            <person name="Oheigeartaigh S.S."/>
            <person name="Byrne K.P."/>
            <person name="Wolfe K.H."/>
        </authorList>
    </citation>
    <scope>NUCLEOTIDE SEQUENCE [LARGE SCALE GENOMIC DNA]</scope>
    <source>
        <strain evidence="4">ATCC MYA-139 / BCRC 22969 / CBS 8797 / CCRC 22969 / KCTC 17520 / NBRC 10181 / NCYC 3082</strain>
    </source>
</reference>
<accession>J7RIP8</accession>
<dbReference type="RefSeq" id="XP_022463644.1">
    <property type="nucleotide sequence ID" value="XM_022607004.1"/>
</dbReference>
<protein>
    <submittedName>
        <fullName evidence="3">Uncharacterized protein</fullName>
    </submittedName>
</protein>
<gene>
    <name evidence="3" type="primary">KNAG0C02870</name>
    <name evidence="3" type="ordered locus">KNAG_0C02870</name>
</gene>
<keyword evidence="2" id="KW-0732">Signal</keyword>
<name>J7RIP8_HUIN7</name>
<dbReference type="Proteomes" id="UP000006310">
    <property type="component" value="Chromosome 3"/>
</dbReference>
<sequence>MFHVLFFFFVFCAEDLAHIRASHLAPGLGDSGRDGPSFEEVGSCVVAVGYLMSEVQSLEGSEGGSDRSSGGGVEENDDDFGNFSDASIEAAEESEQGQEDDDAVALMDEPKNIPNVLNKCLDKLFGPNEETSSAPDTESQFQLDDILNEERPRIIYRQLVTAQILSQPFIWSRSHIRESLLHILGVDDKKRTTRQETREIQLDDSLYLRILQHLNVAKPNSESGSTSGAGSLPLLRDRFKIKYAPRLAQPASLQEEIDKEQEARIPTLITEGIADRDTIGLKEYHDELCHQIDSLAMKLRDLNGRQELLTQDKLLFENVITNLIGHTQRLQRDEIALYNKQFKKRGKQKLGKWVPNF</sequence>
<dbReference type="PANTHER" id="PTHR38698">
    <property type="entry name" value="EXPRESSED PROTEIN"/>
    <property type="match status" value="1"/>
</dbReference>
<reference evidence="4" key="2">
    <citation type="submission" date="2012-08" db="EMBL/GenBank/DDBJ databases">
        <title>Genome sequence of Kazachstania naganishii.</title>
        <authorList>
            <person name="Gordon J.L."/>
            <person name="Armisen D."/>
            <person name="Proux-Wera E."/>
            <person name="OhEigeartaigh S.S."/>
            <person name="Byrne K.P."/>
            <person name="Wolfe K.H."/>
        </authorList>
    </citation>
    <scope>NUCLEOTIDE SEQUENCE [LARGE SCALE GENOMIC DNA]</scope>
    <source>
        <strain evidence="4">ATCC MYA-139 / BCRC 22969 / CBS 8797 / CCRC 22969 / KCTC 17520 / NBRC 10181 / NCYC 3082</strain>
    </source>
</reference>
<dbReference type="GO" id="GO:0031503">
    <property type="term" value="P:protein-containing complex localization"/>
    <property type="evidence" value="ECO:0007669"/>
    <property type="project" value="EnsemblFungi"/>
</dbReference>
<dbReference type="OrthoDB" id="5378975at2759"/>
<dbReference type="PANTHER" id="PTHR38698:SF1">
    <property type="entry name" value="FUNGAL PROTEIN"/>
    <property type="match status" value="1"/>
</dbReference>
<dbReference type="GeneID" id="34525078"/>